<accession>X6NVN1</accession>
<evidence type="ECO:0000313" key="3">
    <source>
        <dbReference type="Proteomes" id="UP000023152"/>
    </source>
</evidence>
<feature type="compositionally biased region" description="Low complexity" evidence="1">
    <location>
        <begin position="461"/>
        <end position="485"/>
    </location>
</feature>
<evidence type="ECO:0000256" key="1">
    <source>
        <dbReference type="SAM" id="MobiDB-lite"/>
    </source>
</evidence>
<feature type="compositionally biased region" description="Polar residues" evidence="1">
    <location>
        <begin position="95"/>
        <end position="106"/>
    </location>
</feature>
<feature type="region of interest" description="Disordered" evidence="1">
    <location>
        <begin position="1"/>
        <end position="45"/>
    </location>
</feature>
<feature type="compositionally biased region" description="Basic and acidic residues" evidence="1">
    <location>
        <begin position="258"/>
        <end position="267"/>
    </location>
</feature>
<feature type="compositionally biased region" description="Low complexity" evidence="1">
    <location>
        <begin position="107"/>
        <end position="126"/>
    </location>
</feature>
<dbReference type="AlphaFoldDB" id="X6NVN1"/>
<feature type="compositionally biased region" description="Low complexity" evidence="1">
    <location>
        <begin position="1"/>
        <end position="38"/>
    </location>
</feature>
<feature type="compositionally biased region" description="Low complexity" evidence="1">
    <location>
        <begin position="632"/>
        <end position="641"/>
    </location>
</feature>
<feature type="compositionally biased region" description="Polar residues" evidence="1">
    <location>
        <begin position="350"/>
        <end position="382"/>
    </location>
</feature>
<feature type="compositionally biased region" description="Low complexity" evidence="1">
    <location>
        <begin position="401"/>
        <end position="418"/>
    </location>
</feature>
<feature type="region of interest" description="Disordered" evidence="1">
    <location>
        <begin position="95"/>
        <end position="126"/>
    </location>
</feature>
<name>X6NVN1_RETFI</name>
<feature type="compositionally biased region" description="Low complexity" evidence="1">
    <location>
        <begin position="503"/>
        <end position="515"/>
    </location>
</feature>
<feature type="compositionally biased region" description="Low complexity" evidence="1">
    <location>
        <begin position="556"/>
        <end position="569"/>
    </location>
</feature>
<feature type="compositionally biased region" description="Basic and acidic residues" evidence="1">
    <location>
        <begin position="522"/>
        <end position="532"/>
    </location>
</feature>
<feature type="region of interest" description="Disordered" evidence="1">
    <location>
        <begin position="243"/>
        <end position="670"/>
    </location>
</feature>
<organism evidence="2 3">
    <name type="scientific">Reticulomyxa filosa</name>
    <dbReference type="NCBI Taxonomy" id="46433"/>
    <lineage>
        <taxon>Eukaryota</taxon>
        <taxon>Sar</taxon>
        <taxon>Rhizaria</taxon>
        <taxon>Retaria</taxon>
        <taxon>Foraminifera</taxon>
        <taxon>Monothalamids</taxon>
        <taxon>Reticulomyxidae</taxon>
        <taxon>Reticulomyxa</taxon>
    </lineage>
</organism>
<proteinExistence type="predicted"/>
<evidence type="ECO:0000313" key="2">
    <source>
        <dbReference type="EMBL" id="ETO29933.1"/>
    </source>
</evidence>
<feature type="compositionally biased region" description="Basic and acidic residues" evidence="1">
    <location>
        <begin position="383"/>
        <end position="400"/>
    </location>
</feature>
<feature type="compositionally biased region" description="Basic residues" evidence="1">
    <location>
        <begin position="661"/>
        <end position="670"/>
    </location>
</feature>
<dbReference type="OMA" id="STECYLM"/>
<feature type="compositionally biased region" description="Basic and acidic residues" evidence="1">
    <location>
        <begin position="308"/>
        <end position="349"/>
    </location>
</feature>
<feature type="non-terminal residue" evidence="2">
    <location>
        <position position="1"/>
    </location>
</feature>
<dbReference type="EMBL" id="ASPP01005765">
    <property type="protein sequence ID" value="ETO29933.1"/>
    <property type="molecule type" value="Genomic_DNA"/>
</dbReference>
<gene>
    <name evidence="2" type="ORF">RFI_07187</name>
</gene>
<sequence>NKNNNNSNSNHLNDNNDNDNNNNYNSNNNGNNNNNNNNKDNKNIHIDANEDNQWNTANVVGLVATKDLADTDHLQNEGDNRKASDQSKVEINSNFGALPTQDVSVPTSTAAAATTTTTTDTQEQANTSTECYLMRVLRERYEKRRKEYKHRLTRVYSQKNKEQLPNIDKLLDRSKGQFHPLYEKICNKYSLVPLSEWDGQDESLLDTDVEIPRSEIDNSSSAITAAAVASATAATATAATAAAAADDDGSSTNQKEQFQQRREKTQAQEHVSYFDQQEQVQEQEQKRDQEDDSEKEKEKEKKKTKKNKKEEKKEKENEKEQEKEKEYISGEAFETNKEDKTTFESDKQADNWSASSNAFDTNFSFPTEGQEFQFSNEQPSETTNKEDKNTADKGETKTEPKAAVTVATTTTDAWNWNTGNSSIAGTMDWNNKPSSDWPSPFSNESTANTKPNSEDKTPKGATTDLALSNTSSAAAAAANGELSNSKSSTDAGPSWRDEGWGKSTQESTSTASTSSRWNWDATTDKPNQDKPVTDPGWGKPTSESPVWETWGSKEQSNSSNPTTWNTSTTGPDPKWTDPTWSTQAPAPAPFWGTNSGGQSQFNSGGQSQFNSGGQSQFNSGGQPQFASGGNQGNNEQNRGWGTEFRFNPGEQQPLKIPPQRKIVRGKRRIK</sequence>
<reference evidence="2 3" key="1">
    <citation type="journal article" date="2013" name="Curr. Biol.">
        <title>The Genome of the Foraminiferan Reticulomyxa filosa.</title>
        <authorList>
            <person name="Glockner G."/>
            <person name="Hulsmann N."/>
            <person name="Schleicher M."/>
            <person name="Noegel A.A."/>
            <person name="Eichinger L."/>
            <person name="Gallinger C."/>
            <person name="Pawlowski J."/>
            <person name="Sierra R."/>
            <person name="Euteneuer U."/>
            <person name="Pillet L."/>
            <person name="Moustafa A."/>
            <person name="Platzer M."/>
            <person name="Groth M."/>
            <person name="Szafranski K."/>
            <person name="Schliwa M."/>
        </authorList>
    </citation>
    <scope>NUCLEOTIDE SEQUENCE [LARGE SCALE GENOMIC DNA]</scope>
</reference>
<feature type="compositionally biased region" description="Basic and acidic residues" evidence="1">
    <location>
        <begin position="283"/>
        <end position="301"/>
    </location>
</feature>
<dbReference type="Proteomes" id="UP000023152">
    <property type="component" value="Unassembled WGS sequence"/>
</dbReference>
<feature type="compositionally biased region" description="Low complexity" evidence="1">
    <location>
        <begin position="596"/>
        <end position="625"/>
    </location>
</feature>
<comment type="caution">
    <text evidence="2">The sequence shown here is derived from an EMBL/GenBank/DDBJ whole genome shotgun (WGS) entry which is preliminary data.</text>
</comment>
<feature type="compositionally biased region" description="Polar residues" evidence="1">
    <location>
        <begin position="419"/>
        <end position="451"/>
    </location>
</feature>
<protein>
    <submittedName>
        <fullName evidence="2">U box domain-containing protein</fullName>
    </submittedName>
</protein>
<keyword evidence="3" id="KW-1185">Reference proteome</keyword>